<dbReference type="AlphaFoldDB" id="A0A1G9Y593"/>
<protein>
    <recommendedName>
        <fullName evidence="5">Excreted virulence factor EspC, type VII ESX diderm</fullName>
    </recommendedName>
</protein>
<evidence type="ECO:0000313" key="4">
    <source>
        <dbReference type="Proteomes" id="UP000199341"/>
    </source>
</evidence>
<evidence type="ECO:0000313" key="3">
    <source>
        <dbReference type="EMBL" id="SDN04207.1"/>
    </source>
</evidence>
<keyword evidence="1" id="KW-0175">Coiled coil</keyword>
<gene>
    <name evidence="3" type="ORF">SAMN05216259_102420</name>
</gene>
<name>A0A1G9Y593_9ACTN</name>
<keyword evidence="4" id="KW-1185">Reference proteome</keyword>
<feature type="coiled-coil region" evidence="1">
    <location>
        <begin position="7"/>
        <end position="34"/>
    </location>
</feature>
<proteinExistence type="predicted"/>
<dbReference type="Proteomes" id="UP000199341">
    <property type="component" value="Unassembled WGS sequence"/>
</dbReference>
<evidence type="ECO:0008006" key="5">
    <source>
        <dbReference type="Google" id="ProtNLM"/>
    </source>
</evidence>
<feature type="region of interest" description="Disordered" evidence="2">
    <location>
        <begin position="104"/>
        <end position="126"/>
    </location>
</feature>
<feature type="compositionally biased region" description="Basic and acidic residues" evidence="2">
    <location>
        <begin position="104"/>
        <end position="113"/>
    </location>
</feature>
<feature type="compositionally biased region" description="Low complexity" evidence="2">
    <location>
        <begin position="114"/>
        <end position="126"/>
    </location>
</feature>
<reference evidence="3 4" key="1">
    <citation type="submission" date="2016-10" db="EMBL/GenBank/DDBJ databases">
        <authorList>
            <person name="de Groot N.N."/>
        </authorList>
    </citation>
    <scope>NUCLEOTIDE SEQUENCE [LARGE SCALE GENOMIC DNA]</scope>
    <source>
        <strain evidence="3 4">CGMCC 4.2022</strain>
    </source>
</reference>
<dbReference type="STRING" id="310781.SAMN05216259_102420"/>
<organism evidence="3 4">
    <name type="scientific">Actinacidiphila guanduensis</name>
    <dbReference type="NCBI Taxonomy" id="310781"/>
    <lineage>
        <taxon>Bacteria</taxon>
        <taxon>Bacillati</taxon>
        <taxon>Actinomycetota</taxon>
        <taxon>Actinomycetes</taxon>
        <taxon>Kitasatosporales</taxon>
        <taxon>Streptomycetaceae</taxon>
        <taxon>Actinacidiphila</taxon>
    </lineage>
</organism>
<accession>A0A1G9Y593</accession>
<evidence type="ECO:0000256" key="2">
    <source>
        <dbReference type="SAM" id="MobiDB-lite"/>
    </source>
</evidence>
<evidence type="ECO:0000256" key="1">
    <source>
        <dbReference type="SAM" id="Coils"/>
    </source>
</evidence>
<sequence length="126" mass="13433">MERRGQIVGATDDAADLNRRAQNLREAARQARAIAKTLGPYLDDAVRKATPRADDFVVGTGGDTAIWQGPYADQCTATLKARQSKLSSMANALVTDAARWESEATRLEGDAKTAKSNANAKAGGKR</sequence>
<dbReference type="EMBL" id="FNIE01000002">
    <property type="protein sequence ID" value="SDN04207.1"/>
    <property type="molecule type" value="Genomic_DNA"/>
</dbReference>